<dbReference type="Proteomes" id="UP000012174">
    <property type="component" value="Unassembled WGS sequence"/>
</dbReference>
<keyword evidence="2" id="KW-1185">Reference proteome</keyword>
<gene>
    <name evidence="1" type="ORF">UCREL1_3564</name>
</gene>
<dbReference type="HOGENOM" id="CLU_709868_0_0_1"/>
<dbReference type="AlphaFoldDB" id="M7TRX4"/>
<reference evidence="2" key="1">
    <citation type="journal article" date="2013" name="Genome Announc.">
        <title>Draft genome sequence of the grapevine dieback fungus Eutypa lata UCR-EL1.</title>
        <authorList>
            <person name="Blanco-Ulate B."/>
            <person name="Rolshausen P.E."/>
            <person name="Cantu D."/>
        </authorList>
    </citation>
    <scope>NUCLEOTIDE SEQUENCE [LARGE SCALE GENOMIC DNA]</scope>
    <source>
        <strain evidence="2">UCR-EL1</strain>
    </source>
</reference>
<evidence type="ECO:0000313" key="2">
    <source>
        <dbReference type="Proteomes" id="UP000012174"/>
    </source>
</evidence>
<proteinExistence type="predicted"/>
<accession>M7TRX4</accession>
<dbReference type="eggNOG" id="ENOG502SXTH">
    <property type="taxonomic scope" value="Eukaryota"/>
</dbReference>
<organism evidence="1 2">
    <name type="scientific">Eutypa lata (strain UCR-EL1)</name>
    <name type="common">Grapevine dieback disease fungus</name>
    <name type="synonym">Eutypa armeniacae</name>
    <dbReference type="NCBI Taxonomy" id="1287681"/>
    <lineage>
        <taxon>Eukaryota</taxon>
        <taxon>Fungi</taxon>
        <taxon>Dikarya</taxon>
        <taxon>Ascomycota</taxon>
        <taxon>Pezizomycotina</taxon>
        <taxon>Sordariomycetes</taxon>
        <taxon>Xylariomycetidae</taxon>
        <taxon>Xylariales</taxon>
        <taxon>Diatrypaceae</taxon>
        <taxon>Eutypa</taxon>
    </lineage>
</organism>
<protein>
    <submittedName>
        <fullName evidence="1">Putative heat shock protein 70 protein</fullName>
    </submittedName>
</protein>
<sequence>MPGPPRRMSVVTAVIVLAVASLIFCAPTLLAAIGRQQPSHTTGEQKIPGVAFSLTPDYGTAAIHLPDGTSVAVARIEGSEAYKAFMRREAAPPASSSWSSPSAVGRLSRGVLCSSVGAPFRALLMRDGGEGICNNTSSFPSREDDATATEALLRVLKASAVSYLEASTICFADMTLPDPNSAGTTTTTTYQRSVAEAAIRAVGLRQARPVTVAAGVAALVTNGLNRWDGPRELILAVDRSRYGWTFDVYYRDEGLLELVRRDYRHFSGDGEGGEREREREQRSVWGDRRAVERRALEAIVKSPFGRLPGVGDLPREIGELVLYGDAAAEPGFREDLDAVLSPELAVKAYEFDPVGVVPLMASELRYELPEFLRGKISDMLTSIGHHAKE</sequence>
<name>M7TRX4_EUTLA</name>
<evidence type="ECO:0000313" key="1">
    <source>
        <dbReference type="EMBL" id="EMR69420.1"/>
    </source>
</evidence>
<dbReference type="OrthoDB" id="3643156at2759"/>
<dbReference type="KEGG" id="ela:UCREL1_3564"/>
<dbReference type="EMBL" id="KB706089">
    <property type="protein sequence ID" value="EMR69420.1"/>
    <property type="molecule type" value="Genomic_DNA"/>
</dbReference>
<keyword evidence="1" id="KW-0346">Stress response</keyword>